<evidence type="ECO:0000256" key="1">
    <source>
        <dbReference type="ARBA" id="ARBA00004974"/>
    </source>
</evidence>
<comment type="caution">
    <text evidence="10">The sequence shown here is derived from an EMBL/GenBank/DDBJ whole genome shotgun (WGS) entry which is preliminary data.</text>
</comment>
<dbReference type="Pfam" id="PF10369">
    <property type="entry name" value="ALS_ss_C"/>
    <property type="match status" value="1"/>
</dbReference>
<organism evidence="10 11">
    <name type="scientific">Mariprofundus micogutta</name>
    <dbReference type="NCBI Taxonomy" id="1921010"/>
    <lineage>
        <taxon>Bacteria</taxon>
        <taxon>Pseudomonadati</taxon>
        <taxon>Pseudomonadota</taxon>
        <taxon>Candidatius Mariprofundia</taxon>
        <taxon>Mariprofundales</taxon>
        <taxon>Mariprofundaceae</taxon>
        <taxon>Mariprofundus</taxon>
    </lineage>
</organism>
<dbReference type="InterPro" id="IPR002912">
    <property type="entry name" value="ACT_dom"/>
</dbReference>
<dbReference type="STRING" id="1921010.MMIC_P2442"/>
<dbReference type="NCBIfam" id="NF008864">
    <property type="entry name" value="PRK11895.1"/>
    <property type="match status" value="1"/>
</dbReference>
<dbReference type="InterPro" id="IPR054480">
    <property type="entry name" value="AHAS_small-like_ACT"/>
</dbReference>
<comment type="subunit">
    <text evidence="4 8">Dimer of large and small chains.</text>
</comment>
<dbReference type="GO" id="GO:0009099">
    <property type="term" value="P:L-valine biosynthetic process"/>
    <property type="evidence" value="ECO:0007669"/>
    <property type="project" value="UniProtKB-UniRule"/>
</dbReference>
<dbReference type="Gene3D" id="3.30.70.1150">
    <property type="entry name" value="ACT-like. Chain A, domain 2"/>
    <property type="match status" value="1"/>
</dbReference>
<dbReference type="AlphaFoldDB" id="A0A1L8CRC3"/>
<dbReference type="InterPro" id="IPR045865">
    <property type="entry name" value="ACT-like_dom_sf"/>
</dbReference>
<dbReference type="UniPathway" id="UPA00047">
    <property type="reaction ID" value="UER00055"/>
</dbReference>
<dbReference type="CDD" id="cd04878">
    <property type="entry name" value="ACT_AHAS"/>
    <property type="match status" value="1"/>
</dbReference>
<evidence type="ECO:0000313" key="11">
    <source>
        <dbReference type="Proteomes" id="UP000231632"/>
    </source>
</evidence>
<reference evidence="10 11" key="1">
    <citation type="journal article" date="2017" name="Arch. Microbiol.">
        <title>Mariprofundus micogutta sp. nov., a novel iron-oxidizing zetaproteobacterium isolated from a deep-sea hydrothermal field at the Bayonnaise knoll of the Izu-Ogasawara arc, and a description of Mariprofundales ord. nov. and Zetaproteobacteria classis nov.</title>
        <authorList>
            <person name="Makita H."/>
            <person name="Tanaka E."/>
            <person name="Mitsunobu S."/>
            <person name="Miyazaki M."/>
            <person name="Nunoura T."/>
            <person name="Uematsu K."/>
            <person name="Takaki Y."/>
            <person name="Nishi S."/>
            <person name="Shimamura S."/>
            <person name="Takai K."/>
        </authorList>
    </citation>
    <scope>NUCLEOTIDE SEQUENCE [LARGE SCALE GENOMIC DNA]</scope>
    <source>
        <strain evidence="10 11">ET2</strain>
    </source>
</reference>
<dbReference type="EC" id="2.2.1.6" evidence="8"/>
<comment type="catalytic activity">
    <reaction evidence="7 8">
        <text>2 pyruvate + H(+) = (2S)-2-acetolactate + CO2</text>
        <dbReference type="Rhea" id="RHEA:25249"/>
        <dbReference type="ChEBI" id="CHEBI:15361"/>
        <dbReference type="ChEBI" id="CHEBI:15378"/>
        <dbReference type="ChEBI" id="CHEBI:16526"/>
        <dbReference type="ChEBI" id="CHEBI:58476"/>
        <dbReference type="EC" id="2.2.1.6"/>
    </reaction>
</comment>
<protein>
    <recommendedName>
        <fullName evidence="8">Acetolactate synthase small subunit</fullName>
        <shortName evidence="8">AHAS</shortName>
        <shortName evidence="8">ALS</shortName>
        <ecNumber evidence="8">2.2.1.6</ecNumber>
    </recommendedName>
    <alternativeName>
        <fullName evidence="8">Acetohydroxy-acid synthase small subunit</fullName>
    </alternativeName>
</protein>
<evidence type="ECO:0000259" key="9">
    <source>
        <dbReference type="PROSITE" id="PS51671"/>
    </source>
</evidence>
<keyword evidence="5 8" id="KW-0028">Amino-acid biosynthesis</keyword>
<evidence type="ECO:0000256" key="4">
    <source>
        <dbReference type="ARBA" id="ARBA00011744"/>
    </source>
</evidence>
<dbReference type="OrthoDB" id="9787365at2"/>
<evidence type="ECO:0000256" key="5">
    <source>
        <dbReference type="ARBA" id="ARBA00022605"/>
    </source>
</evidence>
<dbReference type="PANTHER" id="PTHR30239">
    <property type="entry name" value="ACETOLACTATE SYNTHASE SMALL SUBUNIT"/>
    <property type="match status" value="1"/>
</dbReference>
<comment type="pathway">
    <text evidence="2 8">Amino-acid biosynthesis; L-valine biosynthesis; L-valine from pyruvate: step 1/4.</text>
</comment>
<dbReference type="PANTHER" id="PTHR30239:SF0">
    <property type="entry name" value="ACETOLACTATE SYNTHASE SMALL SUBUNIT 1, CHLOROPLASTIC"/>
    <property type="match status" value="1"/>
</dbReference>
<dbReference type="InterPro" id="IPR039557">
    <property type="entry name" value="AHAS_ACT"/>
</dbReference>
<comment type="similarity">
    <text evidence="3 8">Belongs to the acetolactate synthase small subunit family.</text>
</comment>
<dbReference type="InterPro" id="IPR027271">
    <property type="entry name" value="Acetolactate_synth/TF_NikR_C"/>
</dbReference>
<evidence type="ECO:0000313" key="10">
    <source>
        <dbReference type="EMBL" id="GAV21453.1"/>
    </source>
</evidence>
<dbReference type="SUPFAM" id="SSF55021">
    <property type="entry name" value="ACT-like"/>
    <property type="match status" value="2"/>
</dbReference>
<dbReference type="GO" id="GO:0005829">
    <property type="term" value="C:cytosol"/>
    <property type="evidence" value="ECO:0007669"/>
    <property type="project" value="TreeGrafter"/>
</dbReference>
<dbReference type="FunFam" id="3.30.70.260:FF:000001">
    <property type="entry name" value="Acetolactate synthase, small subunit"/>
    <property type="match status" value="1"/>
</dbReference>
<evidence type="ECO:0000256" key="3">
    <source>
        <dbReference type="ARBA" id="ARBA00006341"/>
    </source>
</evidence>
<name>A0A1L8CRC3_9PROT</name>
<dbReference type="GO" id="GO:1990610">
    <property type="term" value="F:acetolactate synthase regulator activity"/>
    <property type="evidence" value="ECO:0007669"/>
    <property type="project" value="UniProtKB-UniRule"/>
</dbReference>
<proteinExistence type="inferred from homology"/>
<dbReference type="InterPro" id="IPR019455">
    <property type="entry name" value="Acetolactate_synth_ssu_C"/>
</dbReference>
<dbReference type="GO" id="GO:0009097">
    <property type="term" value="P:isoleucine biosynthetic process"/>
    <property type="evidence" value="ECO:0007669"/>
    <property type="project" value="UniProtKB-UniRule"/>
</dbReference>
<dbReference type="PROSITE" id="PS51671">
    <property type="entry name" value="ACT"/>
    <property type="match status" value="1"/>
</dbReference>
<dbReference type="UniPathway" id="UPA00049">
    <property type="reaction ID" value="UER00059"/>
</dbReference>
<evidence type="ECO:0000256" key="7">
    <source>
        <dbReference type="ARBA" id="ARBA00048670"/>
    </source>
</evidence>
<evidence type="ECO:0000256" key="2">
    <source>
        <dbReference type="ARBA" id="ARBA00005025"/>
    </source>
</evidence>
<dbReference type="RefSeq" id="WP_072660741.1">
    <property type="nucleotide sequence ID" value="NZ_BDFD01000036.1"/>
</dbReference>
<dbReference type="Gene3D" id="3.30.70.260">
    <property type="match status" value="1"/>
</dbReference>
<feature type="domain" description="ACT" evidence="9">
    <location>
        <begin position="4"/>
        <end position="78"/>
    </location>
</feature>
<dbReference type="Proteomes" id="UP000231632">
    <property type="component" value="Unassembled WGS sequence"/>
</dbReference>
<accession>A0A1L8CRC3</accession>
<dbReference type="NCBIfam" id="TIGR00119">
    <property type="entry name" value="acolac_sm"/>
    <property type="match status" value="1"/>
</dbReference>
<keyword evidence="6 8" id="KW-0100">Branched-chain amino acid biosynthesis</keyword>
<keyword evidence="11" id="KW-1185">Reference proteome</keyword>
<dbReference type="Pfam" id="PF22629">
    <property type="entry name" value="ACT_AHAS_ss"/>
    <property type="match status" value="1"/>
</dbReference>
<evidence type="ECO:0000256" key="6">
    <source>
        <dbReference type="ARBA" id="ARBA00023304"/>
    </source>
</evidence>
<comment type="pathway">
    <text evidence="1 8">Amino-acid biosynthesis; L-isoleucine biosynthesis; L-isoleucine from 2-oxobutanoate: step 1/4.</text>
</comment>
<dbReference type="GO" id="GO:0003984">
    <property type="term" value="F:acetolactate synthase activity"/>
    <property type="evidence" value="ECO:0007669"/>
    <property type="project" value="UniProtKB-UniRule"/>
</dbReference>
<dbReference type="InterPro" id="IPR004789">
    <property type="entry name" value="Acetalactate_synth_ssu"/>
</dbReference>
<evidence type="ECO:0000256" key="8">
    <source>
        <dbReference type="RuleBase" id="RU368092"/>
    </source>
</evidence>
<keyword evidence="8 10" id="KW-0808">Transferase</keyword>
<sequence>MRHTISVLVENEFGVLTRVAGLFSARGYNIETLNVAPLQDRTVSRMTLVTRGDEHVIEQIKKQLNKLVPVIKVEDISHTVHLERGLLMVKVKAGGDNCEALLELVEKYDAEVIDDHIDSHMIFEFTGKVEVLDNVLIELEPFGIIETTRTGPLGMRRGVQGFTVD</sequence>
<gene>
    <name evidence="10" type="ORF">MMIC_P2442</name>
</gene>
<comment type="function">
    <text evidence="8">Catalyzes the conversion of 2 pyruvate molecules into acetolactate in the first common step of the biosynthetic pathway of the branched-amino acids such as leucine, isoleucine, and valine.</text>
</comment>
<dbReference type="EMBL" id="BDFD01000036">
    <property type="protein sequence ID" value="GAV21453.1"/>
    <property type="molecule type" value="Genomic_DNA"/>
</dbReference>